<evidence type="ECO:0000313" key="2">
    <source>
        <dbReference type="EMBL" id="MBB5870402.1"/>
    </source>
</evidence>
<proteinExistence type="predicted"/>
<evidence type="ECO:0000313" key="3">
    <source>
        <dbReference type="Proteomes" id="UP000587527"/>
    </source>
</evidence>
<feature type="region of interest" description="Disordered" evidence="1">
    <location>
        <begin position="19"/>
        <end position="78"/>
    </location>
</feature>
<sequence length="78" mass="9150">MPREALLCLHGRITRKVRIFPPMRRCKQSKAPRKQSKAPRKQSKAPRKQSKAPRKQSKAPRKQSKASRRVRHPGCRRD</sequence>
<evidence type="ECO:0000256" key="1">
    <source>
        <dbReference type="SAM" id="MobiDB-lite"/>
    </source>
</evidence>
<accession>A0A841BUI5</accession>
<protein>
    <submittedName>
        <fullName evidence="2">Uncharacterized protein</fullName>
    </submittedName>
</protein>
<comment type="caution">
    <text evidence="2">The sequence shown here is derived from an EMBL/GenBank/DDBJ whole genome shotgun (WGS) entry which is preliminary data.</text>
</comment>
<dbReference type="AlphaFoldDB" id="A0A841BUI5"/>
<dbReference type="Proteomes" id="UP000587527">
    <property type="component" value="Unassembled WGS sequence"/>
</dbReference>
<organism evidence="2 3">
    <name type="scientific">Allocatelliglobosispora scoriae</name>
    <dbReference type="NCBI Taxonomy" id="643052"/>
    <lineage>
        <taxon>Bacteria</taxon>
        <taxon>Bacillati</taxon>
        <taxon>Actinomycetota</taxon>
        <taxon>Actinomycetes</taxon>
        <taxon>Micromonosporales</taxon>
        <taxon>Micromonosporaceae</taxon>
        <taxon>Allocatelliglobosispora</taxon>
    </lineage>
</organism>
<reference evidence="2 3" key="1">
    <citation type="submission" date="2020-08" db="EMBL/GenBank/DDBJ databases">
        <title>Sequencing the genomes of 1000 actinobacteria strains.</title>
        <authorList>
            <person name="Klenk H.-P."/>
        </authorList>
    </citation>
    <scope>NUCLEOTIDE SEQUENCE [LARGE SCALE GENOMIC DNA]</scope>
    <source>
        <strain evidence="2 3">DSM 45362</strain>
    </source>
</reference>
<dbReference type="EMBL" id="JACHMN010000002">
    <property type="protein sequence ID" value="MBB5870402.1"/>
    <property type="molecule type" value="Genomic_DNA"/>
</dbReference>
<name>A0A841BUI5_9ACTN</name>
<keyword evidence="3" id="KW-1185">Reference proteome</keyword>
<gene>
    <name evidence="2" type="ORF">F4553_003781</name>
</gene>